<keyword evidence="2" id="KW-0479">Metal-binding</keyword>
<dbReference type="OrthoDB" id="689350at2759"/>
<protein>
    <recommendedName>
        <fullName evidence="9">Copper transport protein ATOX1</fullName>
    </recommendedName>
    <alternativeName>
        <fullName evidence="10">Metal transport protein ATX1</fullName>
    </alternativeName>
</protein>
<dbReference type="CDD" id="cd00371">
    <property type="entry name" value="HMA"/>
    <property type="match status" value="1"/>
</dbReference>
<keyword evidence="6" id="KW-0143">Chaperone</keyword>
<keyword evidence="5" id="KW-0406">Ion transport</keyword>
<dbReference type="Proteomes" id="UP000186922">
    <property type="component" value="Unassembled WGS sequence"/>
</dbReference>
<evidence type="ECO:0000256" key="3">
    <source>
        <dbReference type="ARBA" id="ARBA00022796"/>
    </source>
</evidence>
<comment type="caution">
    <text evidence="13">The sequence shown here is derived from an EMBL/GenBank/DDBJ whole genome shotgun (WGS) entry which is preliminary data.</text>
</comment>
<comment type="similarity">
    <text evidence="8">Belongs to the ATX1 family.</text>
</comment>
<dbReference type="SUPFAM" id="SSF55008">
    <property type="entry name" value="HMA, heavy metal-associated domain"/>
    <property type="match status" value="1"/>
</dbReference>
<evidence type="ECO:0000256" key="1">
    <source>
        <dbReference type="ARBA" id="ARBA00022448"/>
    </source>
</evidence>
<dbReference type="PANTHER" id="PTHR46365:SF1">
    <property type="entry name" value="COPPER TRANSPORT PROTEIN ATOX1"/>
    <property type="match status" value="1"/>
</dbReference>
<dbReference type="PROSITE" id="PS50846">
    <property type="entry name" value="HMA_2"/>
    <property type="match status" value="1"/>
</dbReference>
<dbReference type="GO" id="GO:0005829">
    <property type="term" value="C:cytosol"/>
    <property type="evidence" value="ECO:0007669"/>
    <property type="project" value="TreeGrafter"/>
</dbReference>
<keyword evidence="14" id="KW-1185">Reference proteome</keyword>
<evidence type="ECO:0000256" key="9">
    <source>
        <dbReference type="ARBA" id="ARBA00040962"/>
    </source>
</evidence>
<proteinExistence type="inferred from homology"/>
<comment type="function">
    <text evidence="7">Binds and deliver cytosolic copper to the copper ATPase proteins. May be important in cellular antioxidant defense.</text>
</comment>
<dbReference type="InterPro" id="IPR036163">
    <property type="entry name" value="HMA_dom_sf"/>
</dbReference>
<name>A0A1D1VHI7_RAMVA</name>
<feature type="domain" description="HMA" evidence="12">
    <location>
        <begin position="3"/>
        <end position="68"/>
    </location>
</feature>
<organism evidence="13 14">
    <name type="scientific">Ramazzottius varieornatus</name>
    <name type="common">Water bear</name>
    <name type="synonym">Tardigrade</name>
    <dbReference type="NCBI Taxonomy" id="947166"/>
    <lineage>
        <taxon>Eukaryota</taxon>
        <taxon>Metazoa</taxon>
        <taxon>Ecdysozoa</taxon>
        <taxon>Tardigrada</taxon>
        <taxon>Eutardigrada</taxon>
        <taxon>Parachela</taxon>
        <taxon>Hypsibioidea</taxon>
        <taxon>Ramazzottiidae</taxon>
        <taxon>Ramazzottius</taxon>
    </lineage>
</organism>
<reference evidence="13 14" key="1">
    <citation type="journal article" date="2016" name="Nat. Commun.">
        <title>Extremotolerant tardigrade genome and improved radiotolerance of human cultured cells by tardigrade-unique protein.</title>
        <authorList>
            <person name="Hashimoto T."/>
            <person name="Horikawa D.D."/>
            <person name="Saito Y."/>
            <person name="Kuwahara H."/>
            <person name="Kozuka-Hata H."/>
            <person name="Shin-I T."/>
            <person name="Minakuchi Y."/>
            <person name="Ohishi K."/>
            <person name="Motoyama A."/>
            <person name="Aizu T."/>
            <person name="Enomoto A."/>
            <person name="Kondo K."/>
            <person name="Tanaka S."/>
            <person name="Hara Y."/>
            <person name="Koshikawa S."/>
            <person name="Sagara H."/>
            <person name="Miura T."/>
            <person name="Yokobori S."/>
            <person name="Miyagawa K."/>
            <person name="Suzuki Y."/>
            <person name="Kubo T."/>
            <person name="Oyama M."/>
            <person name="Kohara Y."/>
            <person name="Fujiyama A."/>
            <person name="Arakawa K."/>
            <person name="Katayama T."/>
            <person name="Toyoda A."/>
            <person name="Kunieda T."/>
        </authorList>
    </citation>
    <scope>NUCLEOTIDE SEQUENCE [LARGE SCALE GENOMIC DNA]</scope>
    <source>
        <strain evidence="13 14">YOKOZUNA-1</strain>
    </source>
</reference>
<evidence type="ECO:0000313" key="13">
    <source>
        <dbReference type="EMBL" id="GAV00246.1"/>
    </source>
</evidence>
<dbReference type="Pfam" id="PF00403">
    <property type="entry name" value="HMA"/>
    <property type="match status" value="1"/>
</dbReference>
<evidence type="ECO:0000256" key="6">
    <source>
        <dbReference type="ARBA" id="ARBA00023186"/>
    </source>
</evidence>
<keyword evidence="1" id="KW-0813">Transport</keyword>
<sequence>MAATKHEFNVEMTCEGCSGAIQRILEKQKGNGVSDYQIDLPNKKVYIDSTLPSDQLLATLQKSKKDVKYVGVKG</sequence>
<gene>
    <name evidence="13" type="primary">RvY_11127-1</name>
    <name evidence="13" type="synonym">RvY_11127.1</name>
    <name evidence="13" type="ORF">RvY_11127</name>
</gene>
<evidence type="ECO:0000256" key="7">
    <source>
        <dbReference type="ARBA" id="ARBA00037651"/>
    </source>
</evidence>
<dbReference type="STRING" id="947166.A0A1D1VHI7"/>
<evidence type="ECO:0000256" key="8">
    <source>
        <dbReference type="ARBA" id="ARBA00038171"/>
    </source>
</evidence>
<dbReference type="Gene3D" id="3.30.70.100">
    <property type="match status" value="1"/>
</dbReference>
<keyword evidence="3" id="KW-0187">Copper transport</keyword>
<evidence type="ECO:0000256" key="2">
    <source>
        <dbReference type="ARBA" id="ARBA00022723"/>
    </source>
</evidence>
<dbReference type="GO" id="GO:0046872">
    <property type="term" value="F:metal ion binding"/>
    <property type="evidence" value="ECO:0007669"/>
    <property type="project" value="UniProtKB-KW"/>
</dbReference>
<dbReference type="GO" id="GO:0016531">
    <property type="term" value="F:copper chaperone activity"/>
    <property type="evidence" value="ECO:0007669"/>
    <property type="project" value="TreeGrafter"/>
</dbReference>
<dbReference type="InterPro" id="IPR006121">
    <property type="entry name" value="HMA_dom"/>
</dbReference>
<dbReference type="GO" id="GO:0006825">
    <property type="term" value="P:copper ion transport"/>
    <property type="evidence" value="ECO:0007669"/>
    <property type="project" value="UniProtKB-KW"/>
</dbReference>
<dbReference type="FunFam" id="3.30.70.100:FF:000008">
    <property type="entry name" value="Copper transport protein ATOX1"/>
    <property type="match status" value="1"/>
</dbReference>
<evidence type="ECO:0000256" key="5">
    <source>
        <dbReference type="ARBA" id="ARBA00023065"/>
    </source>
</evidence>
<evidence type="ECO:0000259" key="12">
    <source>
        <dbReference type="PROSITE" id="PS50846"/>
    </source>
</evidence>
<evidence type="ECO:0000256" key="10">
    <source>
        <dbReference type="ARBA" id="ARBA00043201"/>
    </source>
</evidence>
<dbReference type="EMBL" id="BDGG01000006">
    <property type="protein sequence ID" value="GAV00246.1"/>
    <property type="molecule type" value="Genomic_DNA"/>
</dbReference>
<accession>A0A1D1VHI7</accession>
<evidence type="ECO:0000256" key="4">
    <source>
        <dbReference type="ARBA" id="ARBA00023008"/>
    </source>
</evidence>
<dbReference type="PANTHER" id="PTHR46365">
    <property type="entry name" value="COPPER TRANSPORT PROTEIN ATOX1"/>
    <property type="match status" value="1"/>
</dbReference>
<dbReference type="InterPro" id="IPR051881">
    <property type="entry name" value="Copper_transport_ATOX1-like"/>
</dbReference>
<dbReference type="AlphaFoldDB" id="A0A1D1VHI7"/>
<evidence type="ECO:0000256" key="11">
    <source>
        <dbReference type="ARBA" id="ARBA00046351"/>
    </source>
</evidence>
<keyword evidence="4" id="KW-0186">Copper</keyword>
<comment type="subunit">
    <text evidence="11">Homodimer. Interacts with ATP7B. Interacts with ATP7A. Interacts (via dimer form) with SLC31A1 (via C-terminal domain); this interaction improves ATOX1 stability and controls intracellular Cu(I) levels.</text>
</comment>
<evidence type="ECO:0000313" key="14">
    <source>
        <dbReference type="Proteomes" id="UP000186922"/>
    </source>
</evidence>